<dbReference type="GO" id="GO:0050660">
    <property type="term" value="F:flavin adenine dinucleotide binding"/>
    <property type="evidence" value="ECO:0007669"/>
    <property type="project" value="InterPro"/>
</dbReference>
<dbReference type="AlphaFoldDB" id="A0A0H2XPR7"/>
<dbReference type="PANTHER" id="PTHR46056:SF12">
    <property type="entry name" value="LONG-CHAIN-ALCOHOL OXIDASE"/>
    <property type="match status" value="1"/>
</dbReference>
<evidence type="ECO:0000256" key="1">
    <source>
        <dbReference type="ARBA" id="ARBA00010790"/>
    </source>
</evidence>
<dbReference type="Pfam" id="PF00732">
    <property type="entry name" value="GMC_oxred_N"/>
    <property type="match status" value="1"/>
</dbReference>
<proteinExistence type="inferred from homology"/>
<feature type="domain" description="Glucose-methanol-choline oxidoreductase C-terminal" evidence="6">
    <location>
        <begin position="416"/>
        <end position="524"/>
    </location>
</feature>
<sequence length="534" mass="58391">MSDATFVHRPASGLSSFAPVLRREIPTVVPGSDGIITCDVVIVGSGMGGSSFAQGIAGHGLDVLIVERGDFLPREIQNWQAEAVFRDGRYRNAESWDDDAGKPFSPGVFYYVGGNTKVFGAMLPRFREADFGAIQHAEGISPAWPITYADMEPYYAAAERLYNVHGAGGQDPTDPWRSGDYPFPALEHDPALRPLAAAMRAQGLRPFVMPAAVNYGRERPCVLCSTCDGYPCLVDAKGDAEVSVLRPLVGSGGAQLMVRTRIDRLVMSADGTRIEEALGVRDGQPVRIRAKRFVLACGAVNSAALLLRSADHAHPEGIGNRSGMLGRNYMVHNSTFMLAVDPRRANDVLFQKTLAVNDWYLRSPQNAFPLGNVQMLGKIREPMVTGMYPWLPKAVSRYMTDHSVDLYLTSEDLPDPENRVTVDPQSGRIRIRWRANNLRAHRALVKKTVAMMRRAGYPLVLNKRMGIATNSHQCGTAVMGNDPGTSVLDTNCRLHDVENAWIVDSSWFPSSAAVNPALTIAANALRVARQFVGR</sequence>
<comment type="similarity">
    <text evidence="1">Belongs to the GMC oxidoreductase family.</text>
</comment>
<organism evidence="7">
    <name type="scientific">Burkholderia orbicola (strain AU 1054)</name>
    <dbReference type="NCBI Taxonomy" id="331271"/>
    <lineage>
        <taxon>Bacteria</taxon>
        <taxon>Pseudomonadati</taxon>
        <taxon>Pseudomonadota</taxon>
        <taxon>Betaproteobacteria</taxon>
        <taxon>Burkholderiales</taxon>
        <taxon>Burkholderiaceae</taxon>
        <taxon>Burkholderia</taxon>
        <taxon>Burkholderia cepacia complex</taxon>
        <taxon>Burkholderia orbicola</taxon>
    </lineage>
</organism>
<dbReference type="PANTHER" id="PTHR46056">
    <property type="entry name" value="LONG-CHAIN-ALCOHOL OXIDASE"/>
    <property type="match status" value="1"/>
</dbReference>
<evidence type="ECO:0000259" key="5">
    <source>
        <dbReference type="Pfam" id="PF00732"/>
    </source>
</evidence>
<dbReference type="Gene3D" id="3.50.50.60">
    <property type="entry name" value="FAD/NAD(P)-binding domain"/>
    <property type="match status" value="2"/>
</dbReference>
<dbReference type="SUPFAM" id="SSF51905">
    <property type="entry name" value="FAD/NAD(P)-binding domain"/>
    <property type="match status" value="1"/>
</dbReference>
<dbReference type="EMBL" id="CP000378">
    <property type="protein sequence ID" value="ABF76426.1"/>
    <property type="molecule type" value="Genomic_DNA"/>
</dbReference>
<evidence type="ECO:0000256" key="2">
    <source>
        <dbReference type="ARBA" id="ARBA00022630"/>
    </source>
</evidence>
<keyword evidence="4" id="KW-0560">Oxidoreductase</keyword>
<evidence type="ECO:0000259" key="6">
    <source>
        <dbReference type="Pfam" id="PF05199"/>
    </source>
</evidence>
<dbReference type="InterPro" id="IPR007867">
    <property type="entry name" value="GMC_OxRtase_C"/>
</dbReference>
<evidence type="ECO:0000256" key="3">
    <source>
        <dbReference type="ARBA" id="ARBA00022827"/>
    </source>
</evidence>
<dbReference type="InterPro" id="IPR036188">
    <property type="entry name" value="FAD/NAD-bd_sf"/>
</dbReference>
<gene>
    <name evidence="7" type="ordered locus">Bcen_1520</name>
</gene>
<keyword evidence="2" id="KW-0285">Flavoprotein</keyword>
<evidence type="ECO:0000256" key="4">
    <source>
        <dbReference type="ARBA" id="ARBA00023002"/>
    </source>
</evidence>
<protein>
    <submittedName>
        <fullName evidence="7">Glucose-methanol-choline oxidoreductase</fullName>
    </submittedName>
</protein>
<accession>A0A0H2XPR7</accession>
<name>A0A0H2XPR7_BURO1</name>
<feature type="domain" description="Glucose-methanol-choline oxidoreductase N-terminal" evidence="5">
    <location>
        <begin position="186"/>
        <end position="332"/>
    </location>
</feature>
<evidence type="ECO:0000313" key="7">
    <source>
        <dbReference type="EMBL" id="ABF76426.1"/>
    </source>
</evidence>
<keyword evidence="3" id="KW-0274">FAD</keyword>
<dbReference type="Pfam" id="PF13450">
    <property type="entry name" value="NAD_binding_8"/>
    <property type="match status" value="1"/>
</dbReference>
<dbReference type="InterPro" id="IPR000172">
    <property type="entry name" value="GMC_OxRdtase_N"/>
</dbReference>
<dbReference type="GO" id="GO:0016614">
    <property type="term" value="F:oxidoreductase activity, acting on CH-OH group of donors"/>
    <property type="evidence" value="ECO:0007669"/>
    <property type="project" value="InterPro"/>
</dbReference>
<dbReference type="HOGENOM" id="CLU_008878_4_2_4"/>
<dbReference type="Pfam" id="PF05199">
    <property type="entry name" value="GMC_oxred_C"/>
    <property type="match status" value="1"/>
</dbReference>
<reference evidence="7" key="1">
    <citation type="submission" date="2006-05" db="EMBL/GenBank/DDBJ databases">
        <title>Complete sequence of chromosome 1 of Burkholderia cenocepacia AU 1054.</title>
        <authorList>
            <consortium name="US DOE Joint Genome Institute"/>
            <person name="Copeland A."/>
            <person name="Lucas S."/>
            <person name="Lapidus A."/>
            <person name="Barry K."/>
            <person name="Detter J.C."/>
            <person name="Glavina del Rio T."/>
            <person name="Hammon N."/>
            <person name="Israni S."/>
            <person name="Dalin E."/>
            <person name="Tice H."/>
            <person name="Pitluck S."/>
            <person name="Chain P."/>
            <person name="Malfatti S."/>
            <person name="Shin M."/>
            <person name="Vergez L."/>
            <person name="Schmutz J."/>
            <person name="Larimer F."/>
            <person name="Land M."/>
            <person name="Hauser L."/>
            <person name="Kyrpides N."/>
            <person name="Lykidis A."/>
            <person name="LiPuma J.J."/>
            <person name="Konstantinidis K."/>
            <person name="Tiedje J.M."/>
            <person name="Richardson P."/>
        </authorList>
    </citation>
    <scope>NUCLEOTIDE SEQUENCE [LARGE SCALE GENOMIC DNA]</scope>
    <source>
        <strain evidence="7">AU 1054</strain>
    </source>
</reference>